<dbReference type="EMBL" id="FN655160">
    <property type="protein sequence ID" value="CBY38211.1"/>
    <property type="molecule type" value="Genomic_DNA"/>
</dbReference>
<gene>
    <name evidence="1" type="ORF">GSOID_T00031722001</name>
</gene>
<evidence type="ECO:0000313" key="1">
    <source>
        <dbReference type="EMBL" id="CBY38211.1"/>
    </source>
</evidence>
<proteinExistence type="predicted"/>
<dbReference type="AlphaFoldDB" id="E4YRW9"/>
<dbReference type="Proteomes" id="UP000011014">
    <property type="component" value="Unassembled WGS sequence"/>
</dbReference>
<reference evidence="1" key="1">
    <citation type="journal article" date="2010" name="Science">
        <title>Plasticity of animal genome architecture unmasked by rapid evolution of a pelagic tunicate.</title>
        <authorList>
            <person name="Denoeud F."/>
            <person name="Henriet S."/>
            <person name="Mungpakdee S."/>
            <person name="Aury J.M."/>
            <person name="Da Silva C."/>
            <person name="Brinkmann H."/>
            <person name="Mikhaleva J."/>
            <person name="Olsen L.C."/>
            <person name="Jubin C."/>
            <person name="Canestro C."/>
            <person name="Bouquet J.M."/>
            <person name="Danks G."/>
            <person name="Poulain J."/>
            <person name="Campsteijn C."/>
            <person name="Adamski M."/>
            <person name="Cross I."/>
            <person name="Yadetie F."/>
            <person name="Muffato M."/>
            <person name="Louis A."/>
            <person name="Butcher S."/>
            <person name="Tsagkogeorga G."/>
            <person name="Konrad A."/>
            <person name="Singh S."/>
            <person name="Jensen M.F."/>
            <person name="Cong E.H."/>
            <person name="Eikeseth-Otteraa H."/>
            <person name="Noel B."/>
            <person name="Anthouard V."/>
            <person name="Porcel B.M."/>
            <person name="Kachouri-Lafond R."/>
            <person name="Nishino A."/>
            <person name="Ugolini M."/>
            <person name="Chourrout P."/>
            <person name="Nishida H."/>
            <person name="Aasland R."/>
            <person name="Huzurbazar S."/>
            <person name="Westhof E."/>
            <person name="Delsuc F."/>
            <person name="Lehrach H."/>
            <person name="Reinhardt R."/>
            <person name="Weissenbach J."/>
            <person name="Roy S.W."/>
            <person name="Artiguenave F."/>
            <person name="Postlethwait J.H."/>
            <person name="Manak J.R."/>
            <person name="Thompson E.M."/>
            <person name="Jaillon O."/>
            <person name="Du Pasquier L."/>
            <person name="Boudinot P."/>
            <person name="Liberles D.A."/>
            <person name="Volff J.N."/>
            <person name="Philippe H."/>
            <person name="Lenhard B."/>
            <person name="Roest Crollius H."/>
            <person name="Wincker P."/>
            <person name="Chourrout D."/>
        </authorList>
    </citation>
    <scope>NUCLEOTIDE SEQUENCE [LARGE SCALE GENOMIC DNA]</scope>
</reference>
<organism evidence="1">
    <name type="scientific">Oikopleura dioica</name>
    <name type="common">Tunicate</name>
    <dbReference type="NCBI Taxonomy" id="34765"/>
    <lineage>
        <taxon>Eukaryota</taxon>
        <taxon>Metazoa</taxon>
        <taxon>Chordata</taxon>
        <taxon>Tunicata</taxon>
        <taxon>Appendicularia</taxon>
        <taxon>Copelata</taxon>
        <taxon>Oikopleuridae</taxon>
        <taxon>Oikopleura</taxon>
    </lineage>
</organism>
<accession>E4YRW9</accession>
<protein>
    <submittedName>
        <fullName evidence="1">Uncharacterized protein</fullName>
    </submittedName>
</protein>
<name>E4YRW9_OIKDI</name>
<sequence length="64" mass="7472">MLLNQKLEVSSCFRAMLSITSWETIRAVRCCILKVIKNVNRLRDVSTKRHSKAISFTFSNEFFC</sequence>